<name>A0AA38YDP7_9EURO</name>
<protein>
    <recommendedName>
        <fullName evidence="4">Non-hemolytic phospholipase C</fullName>
    </recommendedName>
</protein>
<reference evidence="2" key="1">
    <citation type="submission" date="2022-10" db="EMBL/GenBank/DDBJ databases">
        <title>Culturing micro-colonial fungi from biological soil crusts in the Mojave desert and describing Neophaeococcomyces mojavensis, and introducing the new genera and species Taxawa tesnikishii.</title>
        <authorList>
            <person name="Kurbessoian T."/>
            <person name="Stajich J.E."/>
        </authorList>
    </citation>
    <scope>NUCLEOTIDE SEQUENCE</scope>
    <source>
        <strain evidence="2">TK_35</strain>
    </source>
</reference>
<dbReference type="InterPro" id="IPR007312">
    <property type="entry name" value="Phosphoesterase"/>
</dbReference>
<dbReference type="InterPro" id="IPR017850">
    <property type="entry name" value="Alkaline_phosphatase_core_sf"/>
</dbReference>
<dbReference type="Proteomes" id="UP001172681">
    <property type="component" value="Unassembled WGS sequence"/>
</dbReference>
<dbReference type="AlphaFoldDB" id="A0AA38YDP7"/>
<keyword evidence="3" id="KW-1185">Reference proteome</keyword>
<evidence type="ECO:0008006" key="4">
    <source>
        <dbReference type="Google" id="ProtNLM"/>
    </source>
</evidence>
<dbReference type="PANTHER" id="PTHR31956:SF1">
    <property type="entry name" value="NON-SPECIFIC PHOSPHOLIPASE C1"/>
    <property type="match status" value="1"/>
</dbReference>
<organism evidence="2 3">
    <name type="scientific">Knufia peltigerae</name>
    <dbReference type="NCBI Taxonomy" id="1002370"/>
    <lineage>
        <taxon>Eukaryota</taxon>
        <taxon>Fungi</taxon>
        <taxon>Dikarya</taxon>
        <taxon>Ascomycota</taxon>
        <taxon>Pezizomycotina</taxon>
        <taxon>Eurotiomycetes</taxon>
        <taxon>Chaetothyriomycetidae</taxon>
        <taxon>Chaetothyriales</taxon>
        <taxon>Trichomeriaceae</taxon>
        <taxon>Knufia</taxon>
    </lineage>
</organism>
<proteinExistence type="predicted"/>
<sequence>MAGVRGYSDPNVQINPDGRTVWQQNINLNVTSNLDVQIDVTGQSDWQLNGSSAKGADYLLPFYLNWEGGNSTESTQCMVAGDNGWQDNQAALNGGLNNQWATNNTGWSWGFFKRSDIPVQYAIADGWIVGDMYQESVIASTAPNRVFWMSGSINAPGSPQRPDQGGNPYIDNVFIPGCDEGGFNCYPLMWKTCPEHYEEAGVSWSIFQDIDNFDDNALSYFGQYQTAANDSNLHLKGVAGEPLNEFYARAANGTLPSVSIIVGPMELSEHAPMAPKDGGWLQKKILEAVTQGPGWPNSVLIFSYDESGGWGDHVTPYHSPPGTPGEWIDDPHKLYGNVYVGPGFRVPFYIVSPWTRTKTGAVFTENADHNSQMLFIEEWLAAKGKSVVTDQMVLWRRQHMSNLVNAFDFDHPDYSVPEIPDATAPVVDARGAYYHGSFECIAKFADARPTIPLQNQIDHKDMSTLSEHGFKLMRGALTEGRYIVFELDGWALSNTGSPRVGATRQVSEHDDIAQRWVVHQVSEGSDSFKVSSAKDGRYLGGGFGVLCDHDQSAAQDYIITFSAGQGYSLQLKDGPFLSINRWGRVVRSDAPIYFQAFSVTYNN</sequence>
<evidence type="ECO:0000256" key="1">
    <source>
        <dbReference type="ARBA" id="ARBA00022801"/>
    </source>
</evidence>
<comment type="caution">
    <text evidence="2">The sequence shown here is derived from an EMBL/GenBank/DDBJ whole genome shotgun (WGS) entry which is preliminary data.</text>
</comment>
<evidence type="ECO:0000313" key="2">
    <source>
        <dbReference type="EMBL" id="KAJ9645539.1"/>
    </source>
</evidence>
<dbReference type="Gene3D" id="3.40.720.10">
    <property type="entry name" value="Alkaline Phosphatase, subunit A"/>
    <property type="match status" value="1"/>
</dbReference>
<keyword evidence="1" id="KW-0378">Hydrolase</keyword>
<gene>
    <name evidence="2" type="ORF">H2204_001119</name>
</gene>
<dbReference type="Pfam" id="PF04185">
    <property type="entry name" value="Phosphoesterase"/>
    <property type="match status" value="1"/>
</dbReference>
<dbReference type="PANTHER" id="PTHR31956">
    <property type="entry name" value="NON-SPECIFIC PHOSPHOLIPASE C4-RELATED"/>
    <property type="match status" value="1"/>
</dbReference>
<dbReference type="EMBL" id="JAPDRN010000004">
    <property type="protein sequence ID" value="KAJ9645539.1"/>
    <property type="molecule type" value="Genomic_DNA"/>
</dbReference>
<accession>A0AA38YDP7</accession>
<dbReference type="GO" id="GO:0042578">
    <property type="term" value="F:phosphoric ester hydrolase activity"/>
    <property type="evidence" value="ECO:0007669"/>
    <property type="project" value="UniProtKB-ARBA"/>
</dbReference>
<evidence type="ECO:0000313" key="3">
    <source>
        <dbReference type="Proteomes" id="UP001172681"/>
    </source>
</evidence>